<dbReference type="STRING" id="1434110.MSHOH_2621"/>
<dbReference type="KEGG" id="mhor:MSHOH_2621"/>
<keyword evidence="2" id="KW-1185">Reference proteome</keyword>
<dbReference type="AlphaFoldDB" id="A0A0E3SBB8"/>
<sequence length="122" mass="14392">MLSIVMPRVMGFERRNRIQVFTQIEKELCDCVEMNLLDLNDVLNVALEKYLQGSYSPNTKSIIVIPRIKSRKFNRVAARPYIEQELLNEVSKRLLDLKNTLNLSLEYYLLERSDILYYCSIN</sequence>
<evidence type="ECO:0000313" key="1">
    <source>
        <dbReference type="EMBL" id="AKB79104.1"/>
    </source>
</evidence>
<dbReference type="Proteomes" id="UP000033101">
    <property type="component" value="Chromosome"/>
</dbReference>
<dbReference type="EMBL" id="CP009516">
    <property type="protein sequence ID" value="AKB79104.1"/>
    <property type="molecule type" value="Genomic_DNA"/>
</dbReference>
<name>A0A0E3SBB8_9EURY</name>
<dbReference type="HOGENOM" id="CLU_164498_0_0_2"/>
<accession>A0A0E3SBB8</accession>
<protein>
    <submittedName>
        <fullName evidence="1">Uncharacterized protein</fullName>
    </submittedName>
</protein>
<organism evidence="1 2">
    <name type="scientific">Methanosarcina horonobensis HB-1 = JCM 15518</name>
    <dbReference type="NCBI Taxonomy" id="1434110"/>
    <lineage>
        <taxon>Archaea</taxon>
        <taxon>Methanobacteriati</taxon>
        <taxon>Methanobacteriota</taxon>
        <taxon>Stenosarchaea group</taxon>
        <taxon>Methanomicrobia</taxon>
        <taxon>Methanosarcinales</taxon>
        <taxon>Methanosarcinaceae</taxon>
        <taxon>Methanosarcina</taxon>
    </lineage>
</organism>
<proteinExistence type="predicted"/>
<gene>
    <name evidence="1" type="ORF">MSHOH_2621</name>
</gene>
<dbReference type="RefSeq" id="WP_158024175.1">
    <property type="nucleotide sequence ID" value="NZ_CP009516.1"/>
</dbReference>
<dbReference type="GeneID" id="24831917"/>
<evidence type="ECO:0000313" key="2">
    <source>
        <dbReference type="Proteomes" id="UP000033101"/>
    </source>
</evidence>
<reference evidence="1 2" key="1">
    <citation type="submission" date="2014-07" db="EMBL/GenBank/DDBJ databases">
        <title>Methanogenic archaea and the global carbon cycle.</title>
        <authorList>
            <person name="Henriksen J.R."/>
            <person name="Luke J."/>
            <person name="Reinhart S."/>
            <person name="Benedict M.N."/>
            <person name="Youngblut N.D."/>
            <person name="Metcalf M.E."/>
            <person name="Whitaker R.J."/>
            <person name="Metcalf W.W."/>
        </authorList>
    </citation>
    <scope>NUCLEOTIDE SEQUENCE [LARGE SCALE GENOMIC DNA]</scope>
    <source>
        <strain evidence="1 2">HB-1</strain>
    </source>
</reference>
<dbReference type="PATRIC" id="fig|1434110.4.peg.3372"/>